<keyword evidence="3" id="KW-0378">Hydrolase</keyword>
<dbReference type="Gene3D" id="3.90.226.10">
    <property type="entry name" value="2-enoyl-CoA Hydratase, Chain A, domain 1"/>
    <property type="match status" value="1"/>
</dbReference>
<dbReference type="InterPro" id="IPR004447">
    <property type="entry name" value="Peptidase_S41A"/>
</dbReference>
<dbReference type="SUPFAM" id="SSF50156">
    <property type="entry name" value="PDZ domain-like"/>
    <property type="match status" value="1"/>
</dbReference>
<evidence type="ECO:0000256" key="2">
    <source>
        <dbReference type="ARBA" id="ARBA00022670"/>
    </source>
</evidence>
<dbReference type="InterPro" id="IPR041489">
    <property type="entry name" value="PDZ_6"/>
</dbReference>
<organism evidence="7 8">
    <name type="scientific">Chloropicon roscoffensis</name>
    <dbReference type="NCBI Taxonomy" id="1461544"/>
    <lineage>
        <taxon>Eukaryota</taxon>
        <taxon>Viridiplantae</taxon>
        <taxon>Chlorophyta</taxon>
        <taxon>Chloropicophyceae</taxon>
        <taxon>Chloropicales</taxon>
        <taxon>Chloropicaceae</taxon>
        <taxon>Chloropicon</taxon>
    </lineage>
</organism>
<comment type="similarity">
    <text evidence="1">Belongs to the peptidase S41A family.</text>
</comment>
<keyword evidence="5" id="KW-1133">Transmembrane helix</keyword>
<name>A0AAX4P0V4_9CHLO</name>
<feature type="transmembrane region" description="Helical" evidence="5">
    <location>
        <begin position="21"/>
        <end position="39"/>
    </location>
</feature>
<evidence type="ECO:0000256" key="3">
    <source>
        <dbReference type="ARBA" id="ARBA00022801"/>
    </source>
</evidence>
<gene>
    <name evidence="7" type="ORF">HKI87_02g14500</name>
</gene>
<dbReference type="GO" id="GO:0004175">
    <property type="term" value="F:endopeptidase activity"/>
    <property type="evidence" value="ECO:0007669"/>
    <property type="project" value="TreeGrafter"/>
</dbReference>
<keyword evidence="5" id="KW-0472">Membrane</keyword>
<dbReference type="InterPro" id="IPR029045">
    <property type="entry name" value="ClpP/crotonase-like_dom_sf"/>
</dbReference>
<protein>
    <submittedName>
        <fullName evidence="7">C-terminal processing protease</fullName>
    </submittedName>
</protein>
<keyword evidence="5" id="KW-0812">Transmembrane</keyword>
<evidence type="ECO:0000256" key="1">
    <source>
        <dbReference type="ARBA" id="ARBA00009179"/>
    </source>
</evidence>
<dbReference type="SUPFAM" id="SSF52096">
    <property type="entry name" value="ClpP/crotonase"/>
    <property type="match status" value="1"/>
</dbReference>
<dbReference type="PANTHER" id="PTHR32060">
    <property type="entry name" value="TAIL-SPECIFIC PROTEASE"/>
    <property type="match status" value="1"/>
</dbReference>
<dbReference type="InterPro" id="IPR005151">
    <property type="entry name" value="Tail-specific_protease"/>
</dbReference>
<sequence>MGRGARVEGEEHGRAGGAGRAVAAVAIGIAAAVPLYASALTEENLIYLEAWRAVYQAYYDGTYNGQNFLRLKERTLKEYKMQSREETYAAIESNLSTLGDPYTKLLDPSKFAFVTGSKKGGQSSGVGIEIAYPKDRSVEGLLVVNTQPGSPAERSGILPNQLLVQIDSSPTAGMSIYEAAGLLKGEKGTVVSVLVRDEKTSGVRTVELTRDALRRTNVGSKFCEAGEAGGEPSGYIRLSSFSDQTDLEVRKAVRDLKSQGSAEYFLDLRNNGGGSFDAGVNVARIFIDQGTIVNIADAKGIKDYYDAKNAAEDSSTPLTVLVNGGTASAAEVLSGALQDNKRAVLVGERTFGKGLIQTLVRLSDGSGVAVSVAKYQTPNEVDINKKGITPDVVVAAEGGGGLPGVGEGGGCEIVATVKERRGGS</sequence>
<evidence type="ECO:0000256" key="5">
    <source>
        <dbReference type="SAM" id="Phobius"/>
    </source>
</evidence>
<dbReference type="SMART" id="SM00245">
    <property type="entry name" value="TSPc"/>
    <property type="match status" value="1"/>
</dbReference>
<dbReference type="GO" id="GO:0008236">
    <property type="term" value="F:serine-type peptidase activity"/>
    <property type="evidence" value="ECO:0007669"/>
    <property type="project" value="UniProtKB-KW"/>
</dbReference>
<dbReference type="Gene3D" id="3.30.750.44">
    <property type="match status" value="1"/>
</dbReference>
<evidence type="ECO:0000313" key="8">
    <source>
        <dbReference type="Proteomes" id="UP001472866"/>
    </source>
</evidence>
<dbReference type="EMBL" id="CP151502">
    <property type="protein sequence ID" value="WZN59922.1"/>
    <property type="molecule type" value="Genomic_DNA"/>
</dbReference>
<dbReference type="Gene3D" id="2.30.42.10">
    <property type="match status" value="1"/>
</dbReference>
<dbReference type="PANTHER" id="PTHR32060:SF7">
    <property type="entry name" value="CARBOXYL-TERMINAL-PROCESSING PEPTIDASE 2, CHLOROPLASTIC"/>
    <property type="match status" value="1"/>
</dbReference>
<dbReference type="Pfam" id="PF03572">
    <property type="entry name" value="Peptidase_S41"/>
    <property type="match status" value="1"/>
</dbReference>
<dbReference type="InterPro" id="IPR036034">
    <property type="entry name" value="PDZ_sf"/>
</dbReference>
<reference evidence="7 8" key="1">
    <citation type="submission" date="2024-03" db="EMBL/GenBank/DDBJ databases">
        <title>Complete genome sequence of the green alga Chloropicon roscoffensis RCC1871.</title>
        <authorList>
            <person name="Lemieux C."/>
            <person name="Pombert J.-F."/>
            <person name="Otis C."/>
            <person name="Turmel M."/>
        </authorList>
    </citation>
    <scope>NUCLEOTIDE SEQUENCE [LARGE SCALE GENOMIC DNA]</scope>
    <source>
        <strain evidence="7 8">RCC1871</strain>
    </source>
</reference>
<accession>A0AAX4P0V4</accession>
<proteinExistence type="inferred from homology"/>
<dbReference type="NCBIfam" id="TIGR00225">
    <property type="entry name" value="prc"/>
    <property type="match status" value="1"/>
</dbReference>
<evidence type="ECO:0000313" key="7">
    <source>
        <dbReference type="EMBL" id="WZN59922.1"/>
    </source>
</evidence>
<evidence type="ECO:0000259" key="6">
    <source>
        <dbReference type="PROSITE" id="PS50106"/>
    </source>
</evidence>
<dbReference type="GO" id="GO:0006508">
    <property type="term" value="P:proteolysis"/>
    <property type="evidence" value="ECO:0007669"/>
    <property type="project" value="UniProtKB-KW"/>
</dbReference>
<dbReference type="SMART" id="SM00228">
    <property type="entry name" value="PDZ"/>
    <property type="match status" value="1"/>
</dbReference>
<dbReference type="CDD" id="cd07560">
    <property type="entry name" value="Peptidase_S41_CPP"/>
    <property type="match status" value="1"/>
</dbReference>
<keyword evidence="8" id="KW-1185">Reference proteome</keyword>
<dbReference type="InterPro" id="IPR001478">
    <property type="entry name" value="PDZ"/>
</dbReference>
<dbReference type="Pfam" id="PF17820">
    <property type="entry name" value="PDZ_6"/>
    <property type="match status" value="1"/>
</dbReference>
<dbReference type="CDD" id="cd06782">
    <property type="entry name" value="cpPDZ_CPP-like"/>
    <property type="match status" value="1"/>
</dbReference>
<feature type="domain" description="PDZ" evidence="6">
    <location>
        <begin position="113"/>
        <end position="198"/>
    </location>
</feature>
<keyword evidence="2 7" id="KW-0645">Protease</keyword>
<dbReference type="Proteomes" id="UP001472866">
    <property type="component" value="Chromosome 02"/>
</dbReference>
<evidence type="ECO:0000256" key="4">
    <source>
        <dbReference type="ARBA" id="ARBA00022825"/>
    </source>
</evidence>
<keyword evidence="4" id="KW-0720">Serine protease</keyword>
<dbReference type="AlphaFoldDB" id="A0AAX4P0V4"/>
<dbReference type="PROSITE" id="PS50106">
    <property type="entry name" value="PDZ"/>
    <property type="match status" value="1"/>
</dbReference>